<dbReference type="Proteomes" id="UP000586067">
    <property type="component" value="Unassembled WGS sequence"/>
</dbReference>
<feature type="transmembrane region" description="Helical" evidence="1">
    <location>
        <begin position="74"/>
        <end position="92"/>
    </location>
</feature>
<evidence type="ECO:0008006" key="4">
    <source>
        <dbReference type="Google" id="ProtNLM"/>
    </source>
</evidence>
<dbReference type="RefSeq" id="WP_168822987.1">
    <property type="nucleotide sequence ID" value="NZ_CP073013.1"/>
</dbReference>
<dbReference type="EMBL" id="JABAEK010000003">
    <property type="protein sequence ID" value="NLQ16755.1"/>
    <property type="molecule type" value="Genomic_DNA"/>
</dbReference>
<feature type="transmembrane region" description="Helical" evidence="1">
    <location>
        <begin position="263"/>
        <end position="280"/>
    </location>
</feature>
<dbReference type="AlphaFoldDB" id="A0A847R053"/>
<organism evidence="2 3">
    <name type="scientific">Marinomonas profundi</name>
    <dbReference type="NCBI Taxonomy" id="2726122"/>
    <lineage>
        <taxon>Bacteria</taxon>
        <taxon>Pseudomonadati</taxon>
        <taxon>Pseudomonadota</taxon>
        <taxon>Gammaproteobacteria</taxon>
        <taxon>Oceanospirillales</taxon>
        <taxon>Oceanospirillaceae</taxon>
        <taxon>Marinomonas</taxon>
    </lineage>
</organism>
<keyword evidence="1" id="KW-0472">Membrane</keyword>
<gene>
    <name evidence="2" type="ORF">HGG82_03860</name>
</gene>
<accession>A0A847R053</accession>
<keyword evidence="1" id="KW-0812">Transmembrane</keyword>
<keyword evidence="3" id="KW-1185">Reference proteome</keyword>
<feature type="transmembrane region" description="Helical" evidence="1">
    <location>
        <begin position="210"/>
        <end position="227"/>
    </location>
</feature>
<feature type="transmembrane region" description="Helical" evidence="1">
    <location>
        <begin position="177"/>
        <end position="198"/>
    </location>
</feature>
<name>A0A847R053_9GAMM</name>
<reference evidence="2 3" key="1">
    <citation type="submission" date="2020-04" db="EMBL/GenBank/DDBJ databases">
        <title>Marinomonas sp. M1K-6 isolated from the deep seawater of the Mariana Trench.</title>
        <authorList>
            <person name="Li Y."/>
        </authorList>
    </citation>
    <scope>NUCLEOTIDE SEQUENCE [LARGE SCALE GENOMIC DNA]</scope>
    <source>
        <strain evidence="2 3">M1K-6</strain>
    </source>
</reference>
<feature type="transmembrane region" description="Helical" evidence="1">
    <location>
        <begin position="286"/>
        <end position="308"/>
    </location>
</feature>
<feature type="transmembrane region" description="Helical" evidence="1">
    <location>
        <begin position="150"/>
        <end position="171"/>
    </location>
</feature>
<proteinExistence type="predicted"/>
<feature type="transmembrane region" description="Helical" evidence="1">
    <location>
        <begin position="51"/>
        <end position="68"/>
    </location>
</feature>
<keyword evidence="1" id="KW-1133">Transmembrane helix</keyword>
<evidence type="ECO:0000313" key="3">
    <source>
        <dbReference type="Proteomes" id="UP000586067"/>
    </source>
</evidence>
<evidence type="ECO:0000256" key="1">
    <source>
        <dbReference type="SAM" id="Phobius"/>
    </source>
</evidence>
<evidence type="ECO:0000313" key="2">
    <source>
        <dbReference type="EMBL" id="NLQ16755.1"/>
    </source>
</evidence>
<protein>
    <recommendedName>
        <fullName evidence="4">DUF2157 domain-containing protein</fullName>
    </recommendedName>
</protein>
<feature type="transmembrane region" description="Helical" evidence="1">
    <location>
        <begin position="239"/>
        <end position="258"/>
    </location>
</feature>
<comment type="caution">
    <text evidence="2">The sequence shown here is derived from an EMBL/GenBank/DDBJ whole genome shotgun (WGS) entry which is preliminary data.</text>
</comment>
<feature type="transmembrane region" description="Helical" evidence="1">
    <location>
        <begin position="99"/>
        <end position="120"/>
    </location>
</feature>
<feature type="transmembrane region" description="Helical" evidence="1">
    <location>
        <begin position="126"/>
        <end position="143"/>
    </location>
</feature>
<sequence>MYTDEELDLAIKKGVFSSASVDAFRDLVAASKGSLSADEENVRLVGGFNDIFIVIACALLLFSALWVMQSVHDSLGYGVFAALAWGLSEVFVRRRKMALPAIVLLLAFVGGVFAFVGSIFGSQSSIAVILATSLSTVAAYVHWRRFNVPITVAVGTGAALAMLGAVMLSIFPQSEALLLTTFFVCGCLAFAFAMYWDAGDTRRTTRKSDVAFWLHLLSAPLIIHPIFSRLGVLEGYESLTNMAMIVVLYLLMTVVSLAIDRRAFMVSSLMYVIYALSSLLENYGGIGYGFAVTGVVMGASLLLLSAYWQAVRAWFVKKLPEFVRGYLPAIRE</sequence>